<dbReference type="WBParaSite" id="JU765_v2.g4699.t1">
    <property type="protein sequence ID" value="JU765_v2.g4699.t1"/>
    <property type="gene ID" value="JU765_v2.g4699"/>
</dbReference>
<dbReference type="Proteomes" id="UP000887576">
    <property type="component" value="Unplaced"/>
</dbReference>
<protein>
    <submittedName>
        <fullName evidence="2">Uncharacterized protein</fullName>
    </submittedName>
</protein>
<evidence type="ECO:0000313" key="2">
    <source>
        <dbReference type="WBParaSite" id="JU765_v2.g4699.t1"/>
    </source>
</evidence>
<organism evidence="1 2">
    <name type="scientific">Panagrolaimus sp. JU765</name>
    <dbReference type="NCBI Taxonomy" id="591449"/>
    <lineage>
        <taxon>Eukaryota</taxon>
        <taxon>Metazoa</taxon>
        <taxon>Ecdysozoa</taxon>
        <taxon>Nematoda</taxon>
        <taxon>Chromadorea</taxon>
        <taxon>Rhabditida</taxon>
        <taxon>Tylenchina</taxon>
        <taxon>Panagrolaimomorpha</taxon>
        <taxon>Panagrolaimoidea</taxon>
        <taxon>Panagrolaimidae</taxon>
        <taxon>Panagrolaimus</taxon>
    </lineage>
</organism>
<accession>A0AC34R9G4</accession>
<reference evidence="2" key="1">
    <citation type="submission" date="2022-11" db="UniProtKB">
        <authorList>
            <consortium name="WormBaseParasite"/>
        </authorList>
    </citation>
    <scope>IDENTIFICATION</scope>
</reference>
<name>A0AC34R9G4_9BILA</name>
<sequence length="73" mass="8191">MKLLRKKIIVVVDGESVVSIVEEYVVEHSQNRKDSAKKFDVDWETVDIPVAEQETVVGIVDGERIADAQAHND</sequence>
<proteinExistence type="predicted"/>
<evidence type="ECO:0000313" key="1">
    <source>
        <dbReference type="Proteomes" id="UP000887576"/>
    </source>
</evidence>